<evidence type="ECO:0000313" key="1">
    <source>
        <dbReference type="EMBL" id="NSI65117.1"/>
    </source>
</evidence>
<sequence length="252" mass="29571">MRDRILREVPEKRERCVKHFQMTQKGMAAAVYPAPVHYEEDGQWKEIDNRLEAVQEDGREVYRNLASAVRVSFAKESDTKELVTIEKDGKKILWGLSPFLHTKSTRNVNYEGEISTFRVLEKEDFWKEAEMLDMKVSVLEEEESEEDEIRKMMCVPHLNGEGVYEEILPGIDLHYSIQGEQLKENIRLNRKEAAEQELSFQLTHPGMELRSEEDGGLGLYDSENQESGRIFRLVKPYMYDAEEISLFRWNFK</sequence>
<gene>
    <name evidence="1" type="ORF">G4981_07495</name>
</gene>
<comment type="caution">
    <text evidence="1">The sequence shown here is derived from an EMBL/GenBank/DDBJ whole genome shotgun (WGS) entry which is preliminary data.</text>
</comment>
<protein>
    <submittedName>
        <fullName evidence="1">Uncharacterized protein</fullName>
    </submittedName>
</protein>
<organism evidence="1 2">
    <name type="scientific">Mediterraneibacter gnavus</name>
    <name type="common">Ruminococcus gnavus</name>
    <dbReference type="NCBI Taxonomy" id="33038"/>
    <lineage>
        <taxon>Bacteria</taxon>
        <taxon>Bacillati</taxon>
        <taxon>Bacillota</taxon>
        <taxon>Clostridia</taxon>
        <taxon>Lachnospirales</taxon>
        <taxon>Lachnospiraceae</taxon>
        <taxon>Mediterraneibacter</taxon>
    </lineage>
</organism>
<dbReference type="RefSeq" id="WP_173903555.1">
    <property type="nucleotide sequence ID" value="NZ_JAAIRY010000010.1"/>
</dbReference>
<reference evidence="1" key="2">
    <citation type="submission" date="2020-02" db="EMBL/GenBank/DDBJ databases">
        <authorList>
            <person name="Littmann E."/>
            <person name="Sorbara M."/>
        </authorList>
    </citation>
    <scope>NUCLEOTIDE SEQUENCE</scope>
    <source>
        <strain evidence="1">MSK.11.9</strain>
    </source>
</reference>
<name>A0AB36DGC1_MEDGN</name>
<proteinExistence type="predicted"/>
<evidence type="ECO:0000313" key="2">
    <source>
        <dbReference type="Proteomes" id="UP001296581"/>
    </source>
</evidence>
<dbReference type="AlphaFoldDB" id="A0AB36DGC1"/>
<dbReference type="Proteomes" id="UP001296581">
    <property type="component" value="Unassembled WGS sequence"/>
</dbReference>
<accession>A0AB36DGC1</accession>
<reference evidence="1" key="1">
    <citation type="journal article" date="2020" name="Cell Host Microbe">
        <title>Functional and Genomic Variation between Human-Derived Isolates of Lachnospiraceae Reveals Inter- and Intra-Species Diversity.</title>
        <authorList>
            <person name="Sorbara M.T."/>
            <person name="Littmann E.R."/>
            <person name="Fontana E."/>
            <person name="Moody T.U."/>
            <person name="Kohout C.E."/>
            <person name="Gjonbalaj M."/>
            <person name="Eaton V."/>
            <person name="Seok R."/>
            <person name="Leiner I.M."/>
            <person name="Pamer E.G."/>
        </authorList>
    </citation>
    <scope>NUCLEOTIDE SEQUENCE</scope>
    <source>
        <strain evidence="1">MSK.11.9</strain>
    </source>
</reference>
<dbReference type="EMBL" id="JAAIRY010000010">
    <property type="protein sequence ID" value="NSI65117.1"/>
    <property type="molecule type" value="Genomic_DNA"/>
</dbReference>